<dbReference type="STRING" id="1077348.A0A2G8RRH9"/>
<evidence type="ECO:0000256" key="3">
    <source>
        <dbReference type="ARBA" id="ARBA00022989"/>
    </source>
</evidence>
<proteinExistence type="predicted"/>
<comment type="subcellular location">
    <subcellularLocation>
        <location evidence="1">Membrane</location>
        <topology evidence="1">Multi-pass membrane protein</topology>
    </subcellularLocation>
</comment>
<keyword evidence="2 5" id="KW-0812">Transmembrane</keyword>
<accession>A0A2G8RRH9</accession>
<sequence length="239" mass="26211">MSFIVKSVPCSRVRPELILLPISLLLLSLVAMSSVLKDVYFFELAAHISTSILHTDLSGSVRFGVWGYCWSGLDASFFVLSHDFAGGCSPHRIGYQVDPSVAKALHVDDLANAISGALSLVLGLHVFDCFLVAFAILCILLPNRSLRGIPTSRVAFGFITAAFLTTLIMFIFDYKFGHIVRDHISSGDVLQVSLGCGVWLTLAALLILFVVWLWALEFMCLRQNSKWRYAILSLGGPIA</sequence>
<reference evidence="6 7" key="1">
    <citation type="journal article" date="2015" name="Sci. Rep.">
        <title>Chromosome-level genome map provides insights into diverse defense mechanisms in the medicinal fungus Ganoderma sinense.</title>
        <authorList>
            <person name="Zhu Y."/>
            <person name="Xu J."/>
            <person name="Sun C."/>
            <person name="Zhou S."/>
            <person name="Xu H."/>
            <person name="Nelson D.R."/>
            <person name="Qian J."/>
            <person name="Song J."/>
            <person name="Luo H."/>
            <person name="Xiang L."/>
            <person name="Li Y."/>
            <person name="Xu Z."/>
            <person name="Ji A."/>
            <person name="Wang L."/>
            <person name="Lu S."/>
            <person name="Hayward A."/>
            <person name="Sun W."/>
            <person name="Li X."/>
            <person name="Schwartz D.C."/>
            <person name="Wang Y."/>
            <person name="Chen S."/>
        </authorList>
    </citation>
    <scope>NUCLEOTIDE SEQUENCE [LARGE SCALE GENOMIC DNA]</scope>
    <source>
        <strain evidence="6 7">ZZ0214-1</strain>
    </source>
</reference>
<dbReference type="EMBL" id="AYKW01000067">
    <property type="protein sequence ID" value="PIL24125.1"/>
    <property type="molecule type" value="Genomic_DNA"/>
</dbReference>
<evidence type="ECO:0008006" key="8">
    <source>
        <dbReference type="Google" id="ProtNLM"/>
    </source>
</evidence>
<keyword evidence="4 5" id="KW-0472">Membrane</keyword>
<name>A0A2G8RRH9_9APHY</name>
<dbReference type="AlphaFoldDB" id="A0A2G8RRH9"/>
<dbReference type="Proteomes" id="UP000230002">
    <property type="component" value="Unassembled WGS sequence"/>
</dbReference>
<keyword evidence="7" id="KW-1185">Reference proteome</keyword>
<dbReference type="GO" id="GO:0032153">
    <property type="term" value="C:cell division site"/>
    <property type="evidence" value="ECO:0007669"/>
    <property type="project" value="TreeGrafter"/>
</dbReference>
<gene>
    <name evidence="6" type="ORF">GSI_13877</name>
</gene>
<evidence type="ECO:0000313" key="6">
    <source>
        <dbReference type="EMBL" id="PIL24125.1"/>
    </source>
</evidence>
<evidence type="ECO:0000256" key="4">
    <source>
        <dbReference type="ARBA" id="ARBA00023136"/>
    </source>
</evidence>
<dbReference type="InterPro" id="IPR051380">
    <property type="entry name" value="pH-response_reg_palI/RIM9"/>
</dbReference>
<protein>
    <recommendedName>
        <fullName evidence="8">Pali-domain-containing protein</fullName>
    </recommendedName>
</protein>
<keyword evidence="3 5" id="KW-1133">Transmembrane helix</keyword>
<feature type="transmembrane region" description="Helical" evidence="5">
    <location>
        <begin position="192"/>
        <end position="216"/>
    </location>
</feature>
<dbReference type="InterPro" id="IPR009571">
    <property type="entry name" value="SUR7/Rim9-like_fungi"/>
</dbReference>
<dbReference type="PANTHER" id="PTHR28013">
    <property type="entry name" value="PROTEIN DCV1-RELATED"/>
    <property type="match status" value="1"/>
</dbReference>
<feature type="transmembrane region" description="Helical" evidence="5">
    <location>
        <begin position="117"/>
        <end position="142"/>
    </location>
</feature>
<dbReference type="PANTHER" id="PTHR28013:SF3">
    <property type="entry name" value="PROTEIN DCV1-RELATED"/>
    <property type="match status" value="1"/>
</dbReference>
<comment type="caution">
    <text evidence="6">The sequence shown here is derived from an EMBL/GenBank/DDBJ whole genome shotgun (WGS) entry which is preliminary data.</text>
</comment>
<dbReference type="Pfam" id="PF06687">
    <property type="entry name" value="SUR7"/>
    <property type="match status" value="1"/>
</dbReference>
<organism evidence="6 7">
    <name type="scientific">Ganoderma sinense ZZ0214-1</name>
    <dbReference type="NCBI Taxonomy" id="1077348"/>
    <lineage>
        <taxon>Eukaryota</taxon>
        <taxon>Fungi</taxon>
        <taxon>Dikarya</taxon>
        <taxon>Basidiomycota</taxon>
        <taxon>Agaricomycotina</taxon>
        <taxon>Agaricomycetes</taxon>
        <taxon>Polyporales</taxon>
        <taxon>Polyporaceae</taxon>
        <taxon>Ganoderma</taxon>
    </lineage>
</organism>
<dbReference type="OrthoDB" id="2354757at2759"/>
<evidence type="ECO:0000256" key="1">
    <source>
        <dbReference type="ARBA" id="ARBA00004141"/>
    </source>
</evidence>
<dbReference type="GO" id="GO:0035838">
    <property type="term" value="C:growing cell tip"/>
    <property type="evidence" value="ECO:0007669"/>
    <property type="project" value="TreeGrafter"/>
</dbReference>
<evidence type="ECO:0000256" key="2">
    <source>
        <dbReference type="ARBA" id="ARBA00022692"/>
    </source>
</evidence>
<evidence type="ECO:0000256" key="5">
    <source>
        <dbReference type="SAM" id="Phobius"/>
    </source>
</evidence>
<feature type="transmembrane region" description="Helical" evidence="5">
    <location>
        <begin position="154"/>
        <end position="172"/>
    </location>
</feature>
<dbReference type="GO" id="GO:0005886">
    <property type="term" value="C:plasma membrane"/>
    <property type="evidence" value="ECO:0007669"/>
    <property type="project" value="InterPro"/>
</dbReference>
<evidence type="ECO:0000313" key="7">
    <source>
        <dbReference type="Proteomes" id="UP000230002"/>
    </source>
</evidence>